<dbReference type="RefSeq" id="WP_123665690.1">
    <property type="nucleotide sequence ID" value="NZ_RJKE01000001.1"/>
</dbReference>
<dbReference type="PROSITE" id="PS01124">
    <property type="entry name" value="HTH_ARAC_FAMILY_2"/>
    <property type="match status" value="1"/>
</dbReference>
<keyword evidence="6" id="KW-1185">Reference proteome</keyword>
<evidence type="ECO:0000259" key="4">
    <source>
        <dbReference type="PROSITE" id="PS01124"/>
    </source>
</evidence>
<dbReference type="GO" id="GO:0043565">
    <property type="term" value="F:sequence-specific DNA binding"/>
    <property type="evidence" value="ECO:0007669"/>
    <property type="project" value="InterPro"/>
</dbReference>
<name>A0A3N1CYA8_9ACTN</name>
<evidence type="ECO:0000313" key="6">
    <source>
        <dbReference type="Proteomes" id="UP000272400"/>
    </source>
</evidence>
<dbReference type="AlphaFoldDB" id="A0A3N1CYA8"/>
<dbReference type="Gene3D" id="1.10.10.60">
    <property type="entry name" value="Homeodomain-like"/>
    <property type="match status" value="1"/>
</dbReference>
<reference evidence="5 6" key="1">
    <citation type="submission" date="2018-11" db="EMBL/GenBank/DDBJ databases">
        <title>Sequencing the genomes of 1000 actinobacteria strains.</title>
        <authorList>
            <person name="Klenk H.-P."/>
        </authorList>
    </citation>
    <scope>NUCLEOTIDE SEQUENCE [LARGE SCALE GENOMIC DNA]</scope>
    <source>
        <strain evidence="5 6">DSM 44254</strain>
    </source>
</reference>
<dbReference type="Pfam" id="PF12833">
    <property type="entry name" value="HTH_18"/>
    <property type="match status" value="1"/>
</dbReference>
<dbReference type="InterPro" id="IPR050204">
    <property type="entry name" value="AraC_XylS_family_regulators"/>
</dbReference>
<organism evidence="5 6">
    <name type="scientific">Actinocorallia herbida</name>
    <dbReference type="NCBI Taxonomy" id="58109"/>
    <lineage>
        <taxon>Bacteria</taxon>
        <taxon>Bacillati</taxon>
        <taxon>Actinomycetota</taxon>
        <taxon>Actinomycetes</taxon>
        <taxon>Streptosporangiales</taxon>
        <taxon>Thermomonosporaceae</taxon>
        <taxon>Actinocorallia</taxon>
    </lineage>
</organism>
<evidence type="ECO:0000256" key="2">
    <source>
        <dbReference type="ARBA" id="ARBA00023125"/>
    </source>
</evidence>
<dbReference type="EMBL" id="RJKE01000001">
    <property type="protein sequence ID" value="ROO86273.1"/>
    <property type="molecule type" value="Genomic_DNA"/>
</dbReference>
<dbReference type="PANTHER" id="PTHR46796">
    <property type="entry name" value="HTH-TYPE TRANSCRIPTIONAL ACTIVATOR RHAS-RELATED"/>
    <property type="match status" value="1"/>
</dbReference>
<proteinExistence type="predicted"/>
<gene>
    <name evidence="5" type="ORF">EDD29_3836</name>
</gene>
<dbReference type="Proteomes" id="UP000272400">
    <property type="component" value="Unassembled WGS sequence"/>
</dbReference>
<dbReference type="InterPro" id="IPR020449">
    <property type="entry name" value="Tscrpt_reg_AraC-type_HTH"/>
</dbReference>
<feature type="domain" description="HTH araC/xylS-type" evidence="4">
    <location>
        <begin position="214"/>
        <end position="315"/>
    </location>
</feature>
<dbReference type="SMART" id="SM00342">
    <property type="entry name" value="HTH_ARAC"/>
    <property type="match status" value="1"/>
</dbReference>
<evidence type="ECO:0000256" key="3">
    <source>
        <dbReference type="ARBA" id="ARBA00023163"/>
    </source>
</evidence>
<dbReference type="PANTHER" id="PTHR46796:SF6">
    <property type="entry name" value="ARAC SUBFAMILY"/>
    <property type="match status" value="1"/>
</dbReference>
<sequence>MLILDTDDLPRRDRVDAYNAAAVGTSGACSIEHELDEGVRFRKRMEIWHFGPVVLFANSGSGMRYWQTEQHLRLDGRDSISLFSQVHGTGGFVCNDRQRSLTSADLAFTCKSAGYWETRWSGAGESIAFMLDAERLGLPGSMIRDATPLAEHSEIAPMLLTQLKAMRGDAERLSGDAGVEALGDAVVSLVRALVASVSAPRPTRLSVAEETRYTRILAHLRAHLADPGLTAARVAAVHNLSVAALHRIFHDHGADLDQWIAHHRLEGARADLASPAHAHRPATDIARSWGFADPARFTRLFRRTYGASPAQWRHRHLTP</sequence>
<dbReference type="InterPro" id="IPR009057">
    <property type="entry name" value="Homeodomain-like_sf"/>
</dbReference>
<dbReference type="SUPFAM" id="SSF46689">
    <property type="entry name" value="Homeodomain-like"/>
    <property type="match status" value="1"/>
</dbReference>
<keyword evidence="3" id="KW-0804">Transcription</keyword>
<dbReference type="PRINTS" id="PR00032">
    <property type="entry name" value="HTHARAC"/>
</dbReference>
<dbReference type="InterPro" id="IPR018060">
    <property type="entry name" value="HTH_AraC"/>
</dbReference>
<keyword evidence="1" id="KW-0805">Transcription regulation</keyword>
<dbReference type="GO" id="GO:0003700">
    <property type="term" value="F:DNA-binding transcription factor activity"/>
    <property type="evidence" value="ECO:0007669"/>
    <property type="project" value="InterPro"/>
</dbReference>
<keyword evidence="2 5" id="KW-0238">DNA-binding</keyword>
<dbReference type="OrthoDB" id="9799345at2"/>
<comment type="caution">
    <text evidence="5">The sequence shown here is derived from an EMBL/GenBank/DDBJ whole genome shotgun (WGS) entry which is preliminary data.</text>
</comment>
<accession>A0A3N1CYA8</accession>
<evidence type="ECO:0000313" key="5">
    <source>
        <dbReference type="EMBL" id="ROO86273.1"/>
    </source>
</evidence>
<protein>
    <submittedName>
        <fullName evidence="5">AraC-like DNA-binding protein</fullName>
    </submittedName>
</protein>
<evidence type="ECO:0000256" key="1">
    <source>
        <dbReference type="ARBA" id="ARBA00023015"/>
    </source>
</evidence>